<protein>
    <submittedName>
        <fullName evidence="1">Uncharacterized protein</fullName>
    </submittedName>
</protein>
<dbReference type="VEuPathDB" id="FungiDB:PMAA_043900"/>
<evidence type="ECO:0000313" key="1">
    <source>
        <dbReference type="EMBL" id="EEA20557.1"/>
    </source>
</evidence>
<sequence length="901" mass="101947">MKPTTIDIIHGVLHTILEHEVPDDLFVQTAVECAIENSELLNNLPEHSRPMSTIAFHTKFPTELHAEQLELVKHPLIALLQKAVDRCEASEVLGAAKEFFTQFRRVDLHQVTARTSSQNFPDQHELLLPGTVKKHWSTNFVGGSDERLISALEAYEADFEQPDARKKYYSKLIMLIRSSGAGKSRLADTVGKRCLMITYVIRDHPGGYPPADSAICDFLSAHPSRAEADMMSPKKKTADYATATHRVYSIWAHATMIALMQSTLEELTNYIQNKSTSASSQEDVASMVYRALAPSNGRRSHIRCELYDKVVENAKNIRKRCIEEGGFRSCFDNVSGSQIRTSLQDSGCAAMSELRQAAVELKSTLEELPSSHPNLPRLIVAFDEVASLLSEDEYNIRYIALNRILSCISKGNPFWYLFMSTESKIDHLLPPDSVSSDQSKFPSHRPSSRGDFTLNRFPSFTTFACDIDDLKKNSTLYPKTESMFTFTSIGFMARFGRPLWLAFEEPQLVATEKILGTKQSKRLNPYVQQEVLAVLSNRLYLDFNMANPTTLPLAQDAVNCYMRDVISIDPSSGVLHTRTPNEPILSYSAMRHLFSDVSIWPQAIETFTQQLLDRGAIEKGEEGELFSRLIFTLSHDRLVRSHIIDGKFQPSHLTFKVRDFLHELYATEYHQIIDEIEEGILDAHMNFLSFSSTAEYLTGRSFQNLCYTLLRRSSALQLAPQQRTYDQLLPFYVGNPDEPFDTKKVGAILVQVKNRMTSSSIDLILKQCFQWPHANHLHKRFKERNYDSLLKDNPDTKILFILLDFGIKPSTVEVKKSCVNRPSVWAIHSKGHDADVFGCLKGMNVGPCIPRFFRGDFRKQFLAHRRCDPLHNILHLDTISQDVPGEAASEGSSEDVVMADV</sequence>
<dbReference type="AlphaFoldDB" id="B6QS15"/>
<gene>
    <name evidence="1" type="ORF">PMAA_043900</name>
</gene>
<reference evidence="2" key="1">
    <citation type="journal article" date="2015" name="Genome Announc.">
        <title>Genome sequence of the AIDS-associated pathogen Penicillium marneffei (ATCC18224) and its near taxonomic relative Talaromyces stipitatus (ATCC10500).</title>
        <authorList>
            <person name="Nierman W.C."/>
            <person name="Fedorova-Abrams N.D."/>
            <person name="Andrianopoulos A."/>
        </authorList>
    </citation>
    <scope>NUCLEOTIDE SEQUENCE [LARGE SCALE GENOMIC DNA]</scope>
    <source>
        <strain evidence="2">ATCC 18224 / CBS 334.59 / QM 7333</strain>
    </source>
</reference>
<dbReference type="Proteomes" id="UP000001294">
    <property type="component" value="Unassembled WGS sequence"/>
</dbReference>
<dbReference type="EMBL" id="DS995904">
    <property type="protein sequence ID" value="EEA20557.1"/>
    <property type="molecule type" value="Genomic_DNA"/>
</dbReference>
<dbReference type="OrthoDB" id="5344887at2759"/>
<organism evidence="1 2">
    <name type="scientific">Talaromyces marneffei (strain ATCC 18224 / CBS 334.59 / QM 7333)</name>
    <name type="common">Penicillium marneffei</name>
    <dbReference type="NCBI Taxonomy" id="441960"/>
    <lineage>
        <taxon>Eukaryota</taxon>
        <taxon>Fungi</taxon>
        <taxon>Dikarya</taxon>
        <taxon>Ascomycota</taxon>
        <taxon>Pezizomycotina</taxon>
        <taxon>Eurotiomycetes</taxon>
        <taxon>Eurotiomycetidae</taxon>
        <taxon>Eurotiales</taxon>
        <taxon>Trichocomaceae</taxon>
        <taxon>Talaromyces</taxon>
        <taxon>Talaromyces sect. Talaromyces</taxon>
    </lineage>
</organism>
<dbReference type="HOGENOM" id="CLU_321612_0_0_1"/>
<dbReference type="PANTHER" id="PTHR33266">
    <property type="entry name" value="CHROMOSOME 15, WHOLE GENOME SHOTGUN SEQUENCE"/>
    <property type="match status" value="1"/>
</dbReference>
<dbReference type="PANTHER" id="PTHR33266:SF1">
    <property type="entry name" value="F-BOX DOMAIN-CONTAINING PROTEIN"/>
    <property type="match status" value="1"/>
</dbReference>
<dbReference type="STRING" id="441960.B6QS15"/>
<evidence type="ECO:0000313" key="2">
    <source>
        <dbReference type="Proteomes" id="UP000001294"/>
    </source>
</evidence>
<keyword evidence="2" id="KW-1185">Reference proteome</keyword>
<proteinExistence type="predicted"/>
<name>B6QS15_TALMQ</name>
<accession>B6QS15</accession>